<dbReference type="EMBL" id="JBIUGF010000007">
    <property type="protein sequence ID" value="MFJ1337297.1"/>
    <property type="molecule type" value="Genomic_DNA"/>
</dbReference>
<comment type="caution">
    <text evidence="1">The sequence shown here is derived from an EMBL/GenBank/DDBJ whole genome shotgun (WGS) entry which is preliminary data.</text>
</comment>
<name>A0ACC7LVD3_9PSED</name>
<accession>A0ACC7LVD3</accession>
<gene>
    <name evidence="1" type="ORF">ACIKP7_04050</name>
</gene>
<evidence type="ECO:0000313" key="1">
    <source>
        <dbReference type="EMBL" id="MFJ1337297.1"/>
    </source>
</evidence>
<keyword evidence="2" id="KW-1185">Reference proteome</keyword>
<organism evidence="1 2">
    <name type="scientific">Pseudomonas caricapapayae</name>
    <dbReference type="NCBI Taxonomy" id="46678"/>
    <lineage>
        <taxon>Bacteria</taxon>
        <taxon>Pseudomonadati</taxon>
        <taxon>Pseudomonadota</taxon>
        <taxon>Gammaproteobacteria</taxon>
        <taxon>Pseudomonadales</taxon>
        <taxon>Pseudomonadaceae</taxon>
        <taxon>Pseudomonas</taxon>
    </lineage>
</organism>
<evidence type="ECO:0000313" key="2">
    <source>
        <dbReference type="Proteomes" id="UP001615411"/>
    </source>
</evidence>
<sequence length="1520" mass="160159">MMSIKPQTPSPALPRLSPNHLRWMIALCLLTPCVSLAENGLQAAAGTAGTPLINNQHGVPVIDIVAPNASGLSHNQFLDYNVNTPGVVLNNALQAGQSQLAGALAANPQFQGQAASTILNEVISRNPSRIEGTQEIFGRAADYILANPNGITLNGGDFINTTRAGFLVGTPEIVDQRLKNLDSRNATGTLQVLQGGQSNLDGALDLIAPRIDSQGPLDARDELNLTTGRNLVRNTDQQVIEHLAAPTGSVDASLFGAMQAGRIRILSSAEGAGVRMGANPVQARDGIVIDAKGAIEISGTAQQRSQLNSEQGTVTLNAADNLSLTAVEVNAPQIQAKAGKNLTLDTRMRESINRERDNREEKWWFVTTETYDRENTRTDREHLGSQLQASQDITLQAGNDIHVVAATVQAAGDLNLQAGDTLNISAAIDSHQVDEQIRHRKHLWRGDQDSSRYQESAKASDLSGRQVSLTSEGRTQVLGSTLKSTGDITLKAGTVEVAEVSLKGTQQSKGYRGDLVSGTFFGKDGQSDSESQTASGSLIQAGGALTVGADQVQIKGSSVNSQGDAVLISEKGLLTVEAAKNQSTLNQRENDSKLLGLITQKSERQEQRKDVLISDLASQSNLRLASADELRVLGARINAAKQLQLQANKDITVSAAEQLQSVTTRQHNKGFSANASQTEDASDGKPGSHQYSASLGYRVSQVDGTQTEKKQVASTLSAGQVQVNSQQDVNINGSSLNASAGDLQIEAGNVNLAALHNEQSQTTSTGNSGGTLKLSGGIDKLSSAFEGYHQQTVHEQRSSQAQRSNLGASGNLRVTTTTLFNEAAQLTAGTTLELNAGKLENRSVDNTQASRLTKKNWQAGLGASLAYKDLTRPIENLITGKEASRYQQASVEDALAPPSLGAEFEIKHLNRVASDQSTTAQVAELTGASIKIEADTLDDTGTRYRAEQGPLSIQARSHRLAAAQDSSTSSVRRLDAEGGVRVDTSTGSDINLRLSGKGGSLQKDELKQTAQPGSLYGQTGIQIQLGSDGAYEGTRFDAGDGSLKLLADGNLSLTQANDVQQNSLNQLEGNAWAKGGNNPLDSALELRGYLDHNTRNSTDTQARVATIDAKGDVQMQAGGALELVGSRIGSNTAKVGTISLQSTGTLQVKTATNTHEAQGKKIEGGLELQAKSTADGKGAGAGGHFGIGRVDENSSSATASEWFAKDKLMLSSADANADAVHLQGVKASAAQIGISASNGGILIEAASNTDQRNNQDVTAGLGINAAPGATPEQDKRGLYARAQVNIDRRDNLTYENSQWRAGQLTLDSLGDTRLEGVRMEAERIDGQIGGDLQVASRQDRINALKVEVEARLSQEKNPQGYINAASALAGPLGHKVEEYAGPMVQKADPKLSPMLNLKVEHTQRKSVASQSVLSGRDGIALTVGGATGLSAARLQAANGKVELGNSAITQESLSGRDYRREVGFNASNAPVDLVSGLIDAYRAVGSGNEENSLDLGLIRTSGHNRTSTLASSITQTAPRR</sequence>
<dbReference type="Proteomes" id="UP001615411">
    <property type="component" value="Unassembled WGS sequence"/>
</dbReference>
<reference evidence="1" key="1">
    <citation type="submission" date="2024-10" db="EMBL/GenBank/DDBJ databases">
        <title>Aeromonas and Pseudomonas from the Cagarras Archipelago, Rio de Janeiro, Brazil.</title>
        <authorList>
            <person name="Canellas A.L.B."/>
            <person name="Laport M.S."/>
        </authorList>
    </citation>
    <scope>NUCLEOTIDE SEQUENCE</scope>
    <source>
        <strain evidence="1">ACP-7</strain>
    </source>
</reference>
<protein>
    <submittedName>
        <fullName evidence="1">Hemagglutinin repeat-containing protein</fullName>
    </submittedName>
</protein>
<proteinExistence type="predicted"/>